<gene>
    <name evidence="3" type="primary">ndhJ</name>
    <name evidence="3" type="ORF">DPPLL_11290</name>
</gene>
<dbReference type="Pfam" id="PF00329">
    <property type="entry name" value="Complex1_30kDa"/>
    <property type="match status" value="1"/>
</dbReference>
<evidence type="ECO:0000313" key="3">
    <source>
        <dbReference type="EMBL" id="BDD86764.1"/>
    </source>
</evidence>
<name>A0ABM7W756_9BACT</name>
<evidence type="ECO:0000256" key="1">
    <source>
        <dbReference type="ARBA" id="ARBA00007569"/>
    </source>
</evidence>
<dbReference type="EMBL" id="AP025516">
    <property type="protein sequence ID" value="BDD86764.1"/>
    <property type="molecule type" value="Genomic_DNA"/>
</dbReference>
<dbReference type="Gene3D" id="3.30.460.80">
    <property type="entry name" value="NADH:ubiquinone oxidoreductase, 30kDa subunit"/>
    <property type="match status" value="1"/>
</dbReference>
<dbReference type="PANTHER" id="PTHR10884">
    <property type="entry name" value="NADH DEHYDROGENASE UBIQUINONE IRON-SULFUR PROTEIN 3"/>
    <property type="match status" value="1"/>
</dbReference>
<proteinExistence type="inferred from homology"/>
<evidence type="ECO:0000313" key="4">
    <source>
        <dbReference type="Proteomes" id="UP000830055"/>
    </source>
</evidence>
<dbReference type="Proteomes" id="UP000830055">
    <property type="component" value="Chromosome"/>
</dbReference>
<keyword evidence="4" id="KW-1185">Reference proteome</keyword>
<dbReference type="SUPFAM" id="SSF143243">
    <property type="entry name" value="Nqo5-like"/>
    <property type="match status" value="1"/>
</dbReference>
<dbReference type="RefSeq" id="WP_284153835.1">
    <property type="nucleotide sequence ID" value="NZ_AP025516.1"/>
</dbReference>
<dbReference type="PANTHER" id="PTHR10884:SF14">
    <property type="entry name" value="NADH DEHYDROGENASE [UBIQUINONE] IRON-SULFUR PROTEIN 3, MITOCHONDRIAL"/>
    <property type="match status" value="1"/>
</dbReference>
<reference evidence="3 4" key="1">
    <citation type="submission" date="2022-01" db="EMBL/GenBank/DDBJ databases">
        <title>Desulfofustis limnae sp. nov., a novel mesophilic sulfate-reducing bacterium isolated from marsh soil.</title>
        <authorList>
            <person name="Watanabe M."/>
            <person name="Takahashi A."/>
            <person name="Kojima H."/>
            <person name="Fukui M."/>
        </authorList>
    </citation>
    <scope>NUCLEOTIDE SEQUENCE [LARGE SCALE GENOMIC DNA]</scope>
    <source>
        <strain evidence="3 4">PPLL</strain>
    </source>
</reference>
<evidence type="ECO:0000259" key="2">
    <source>
        <dbReference type="Pfam" id="PF00329"/>
    </source>
</evidence>
<sequence length="168" mass="18766">MSSRATTLEAISTLFGGAIAASAANEQSGEETGPRPLGVIERDYRQCGTHLDAKIAPEQLPEAARIMFTLGYYLESITGVDWIADNELEAVYDFSRYDFDCCRVAIRVRIPRDNPQLPTITPIYTGANWHERETHDFFGIVFTGHPHLIPLLLPEDADFHPLLKDFSA</sequence>
<dbReference type="InterPro" id="IPR037232">
    <property type="entry name" value="NADH_quin_OxRdtase_su_C/D-like"/>
</dbReference>
<feature type="domain" description="NADH:ubiquinone oxidoreductase 30kDa subunit" evidence="2">
    <location>
        <begin position="54"/>
        <end position="167"/>
    </location>
</feature>
<organism evidence="3 4">
    <name type="scientific">Desulfofustis limnaeus</name>
    <dbReference type="NCBI Taxonomy" id="2740163"/>
    <lineage>
        <taxon>Bacteria</taxon>
        <taxon>Pseudomonadati</taxon>
        <taxon>Thermodesulfobacteriota</taxon>
        <taxon>Desulfobulbia</taxon>
        <taxon>Desulfobulbales</taxon>
        <taxon>Desulfocapsaceae</taxon>
        <taxon>Desulfofustis</taxon>
    </lineage>
</organism>
<comment type="similarity">
    <text evidence="1">Belongs to the complex I 30 kDa subunit family.</text>
</comment>
<dbReference type="InterPro" id="IPR001268">
    <property type="entry name" value="NADH_UbQ_OxRdtase_30kDa_su"/>
</dbReference>
<accession>A0ABM7W756</accession>
<protein>
    <submittedName>
        <fullName evidence="3">NAD(P)H-quinone oxidoreductase subunit J</fullName>
    </submittedName>
</protein>